<keyword evidence="1" id="KW-1133">Transmembrane helix</keyword>
<protein>
    <recommendedName>
        <fullName evidence="3">PhoU domain-containing protein</fullName>
    </recommendedName>
</protein>
<feature type="transmembrane region" description="Helical" evidence="1">
    <location>
        <begin position="94"/>
        <end position="114"/>
    </location>
</feature>
<evidence type="ECO:0000313" key="2">
    <source>
        <dbReference type="EMBL" id="KUG24650.1"/>
    </source>
</evidence>
<comment type="caution">
    <text evidence="2">The sequence shown here is derived from an EMBL/GenBank/DDBJ whole genome shotgun (WGS) entry which is preliminary data.</text>
</comment>
<dbReference type="EMBL" id="LNQE01000838">
    <property type="protein sequence ID" value="KUG24650.1"/>
    <property type="molecule type" value="Genomic_DNA"/>
</dbReference>
<organism evidence="2">
    <name type="scientific">hydrocarbon metagenome</name>
    <dbReference type="NCBI Taxonomy" id="938273"/>
    <lineage>
        <taxon>unclassified sequences</taxon>
        <taxon>metagenomes</taxon>
        <taxon>ecological metagenomes</taxon>
    </lineage>
</organism>
<evidence type="ECO:0008006" key="3">
    <source>
        <dbReference type="Google" id="ProtNLM"/>
    </source>
</evidence>
<sequence length="136" mass="15028">MALANQKQVEDIADKLSECADSIHVRLMKAIKNKEIDQYTAQLIFQDEATMRQRANSLYIDAANCVVEGLFESQKSIISLIDAAKDKIKTIKKIAGFMDFIADLLVLVAAAYAAKPAPILAALEEIRKDVETLNKS</sequence>
<gene>
    <name evidence="2" type="ORF">ASZ90_005524</name>
</gene>
<keyword evidence="1" id="KW-0472">Membrane</keyword>
<name>A0A0W8FUU4_9ZZZZ</name>
<reference evidence="2" key="1">
    <citation type="journal article" date="2015" name="Proc. Natl. Acad. Sci. U.S.A.">
        <title>Networks of energetic and metabolic interactions define dynamics in microbial communities.</title>
        <authorList>
            <person name="Embree M."/>
            <person name="Liu J.K."/>
            <person name="Al-Bassam M.M."/>
            <person name="Zengler K."/>
        </authorList>
    </citation>
    <scope>NUCLEOTIDE SEQUENCE</scope>
</reference>
<evidence type="ECO:0000256" key="1">
    <source>
        <dbReference type="SAM" id="Phobius"/>
    </source>
</evidence>
<accession>A0A0W8FUU4</accession>
<proteinExistence type="predicted"/>
<dbReference type="AlphaFoldDB" id="A0A0W8FUU4"/>
<keyword evidence="1" id="KW-0812">Transmembrane</keyword>